<feature type="transmembrane region" description="Helical" evidence="7">
    <location>
        <begin position="180"/>
        <end position="201"/>
    </location>
</feature>
<sequence length="456" mass="49732">MNQSPRNQSFLTRWQAVLLDAWQHDQTRKRLWALAIPMILSNLSVPMVSLVDTAVIGRLPHAYQLGAVAVGASLYTLLVWVCGFLRMACTGFTAQAAGQKDFALLRLILWQSLILAMLLTVLLVAGATSLTDAALQLMNASPDLHATAREYFQIRLWGLPAALLMHVLAGWLLGVQNARAALWMLLAANLTNVALDIYFVLGLHWEVAGAARASVIAEWLGAITGLFLAARYLRAHPAVTVWGRLLSWLQWRPLLAANRDILLRSLALQAVFFMVTVQGTRLGDSVVAANALLLNGLMLTAFALDGLAHALEALTGHALGARDGLALRRALLLTLLYSLLASLGFALLFMLFGEYFVALQTSMAQVRAIAKEYLPYLALLPLITVWSYVLDGLFIGASKTREMRNAMLLAVLLCAPAAWLLQPLGNHGLWLAFLGFMLVRALCLLPATKRLLLAAA</sequence>
<evidence type="ECO:0000313" key="9">
    <source>
        <dbReference type="Proteomes" id="UP001241056"/>
    </source>
</evidence>
<dbReference type="Pfam" id="PF01554">
    <property type="entry name" value="MatE"/>
    <property type="match status" value="2"/>
</dbReference>
<feature type="transmembrane region" description="Helical" evidence="7">
    <location>
        <begin position="331"/>
        <end position="353"/>
    </location>
</feature>
<keyword evidence="6 7" id="KW-0472">Membrane</keyword>
<feature type="transmembrane region" description="Helical" evidence="7">
    <location>
        <begin position="63"/>
        <end position="86"/>
    </location>
</feature>
<accession>A0ABT7SRF6</accession>
<comment type="similarity">
    <text evidence="2">Belongs to the multi antimicrobial extrusion (MATE) (TC 2.A.66.1) family.</text>
</comment>
<feature type="transmembrane region" description="Helical" evidence="7">
    <location>
        <begin position="31"/>
        <end position="51"/>
    </location>
</feature>
<dbReference type="InterPro" id="IPR044644">
    <property type="entry name" value="DinF-like"/>
</dbReference>
<keyword evidence="3" id="KW-0813">Transport</keyword>
<evidence type="ECO:0000313" key="8">
    <source>
        <dbReference type="EMBL" id="MDM7858778.1"/>
    </source>
</evidence>
<dbReference type="RefSeq" id="WP_289411623.1">
    <property type="nucleotide sequence ID" value="NZ_JAUCDY010000016.1"/>
</dbReference>
<feature type="transmembrane region" description="Helical" evidence="7">
    <location>
        <begin position="406"/>
        <end position="422"/>
    </location>
</feature>
<evidence type="ECO:0000256" key="6">
    <source>
        <dbReference type="ARBA" id="ARBA00023136"/>
    </source>
</evidence>
<dbReference type="CDD" id="cd13136">
    <property type="entry name" value="MATE_DinF_like"/>
    <property type="match status" value="1"/>
</dbReference>
<evidence type="ECO:0000256" key="3">
    <source>
        <dbReference type="ARBA" id="ARBA00022448"/>
    </source>
</evidence>
<dbReference type="Proteomes" id="UP001241056">
    <property type="component" value="Unassembled WGS sequence"/>
</dbReference>
<name>A0ABT7SRF6_9GAMM</name>
<proteinExistence type="inferred from homology"/>
<dbReference type="InterPro" id="IPR050222">
    <property type="entry name" value="MATE_MdtK"/>
</dbReference>
<gene>
    <name evidence="8" type="ORF">QEZ41_10930</name>
</gene>
<dbReference type="EMBL" id="JAUCDY010000016">
    <property type="protein sequence ID" value="MDM7858778.1"/>
    <property type="molecule type" value="Genomic_DNA"/>
</dbReference>
<evidence type="ECO:0000256" key="2">
    <source>
        <dbReference type="ARBA" id="ARBA00010199"/>
    </source>
</evidence>
<feature type="transmembrane region" description="Helical" evidence="7">
    <location>
        <begin position="107"/>
        <end position="131"/>
    </location>
</feature>
<reference evidence="8 9" key="1">
    <citation type="submission" date="2023-06" db="EMBL/GenBank/DDBJ databases">
        <title>Thiopseudomonas sp. CY1220 draft genome sequence.</title>
        <authorList>
            <person name="Zhao G."/>
            <person name="An M."/>
        </authorList>
    </citation>
    <scope>NUCLEOTIDE SEQUENCE [LARGE SCALE GENOMIC DNA]</scope>
    <source>
        <strain evidence="8 9">CY1220</strain>
    </source>
</reference>
<dbReference type="NCBIfam" id="TIGR00797">
    <property type="entry name" value="matE"/>
    <property type="match status" value="1"/>
</dbReference>
<dbReference type="PANTHER" id="PTHR43298">
    <property type="entry name" value="MULTIDRUG RESISTANCE PROTEIN NORM-RELATED"/>
    <property type="match status" value="1"/>
</dbReference>
<dbReference type="InterPro" id="IPR002528">
    <property type="entry name" value="MATE_fam"/>
</dbReference>
<keyword evidence="4 7" id="KW-0812">Transmembrane</keyword>
<keyword evidence="9" id="KW-1185">Reference proteome</keyword>
<evidence type="ECO:0000256" key="4">
    <source>
        <dbReference type="ARBA" id="ARBA00022692"/>
    </source>
</evidence>
<evidence type="ECO:0000256" key="1">
    <source>
        <dbReference type="ARBA" id="ARBA00004141"/>
    </source>
</evidence>
<feature type="transmembrane region" description="Helical" evidence="7">
    <location>
        <begin position="151"/>
        <end position="173"/>
    </location>
</feature>
<evidence type="ECO:0000256" key="5">
    <source>
        <dbReference type="ARBA" id="ARBA00022989"/>
    </source>
</evidence>
<keyword evidence="5 7" id="KW-1133">Transmembrane helix</keyword>
<feature type="transmembrane region" description="Helical" evidence="7">
    <location>
        <begin position="373"/>
        <end position="394"/>
    </location>
</feature>
<protein>
    <submittedName>
        <fullName evidence="8">MATE family efflux transporter</fullName>
    </submittedName>
</protein>
<evidence type="ECO:0000256" key="7">
    <source>
        <dbReference type="SAM" id="Phobius"/>
    </source>
</evidence>
<feature type="transmembrane region" description="Helical" evidence="7">
    <location>
        <begin position="213"/>
        <end position="233"/>
    </location>
</feature>
<comment type="caution">
    <text evidence="8">The sequence shown here is derived from an EMBL/GenBank/DDBJ whole genome shotgun (WGS) entry which is preliminary data.</text>
</comment>
<dbReference type="PANTHER" id="PTHR43298:SF2">
    <property type="entry name" value="FMN_FAD EXPORTER YEEO-RELATED"/>
    <property type="match status" value="1"/>
</dbReference>
<organism evidence="8 9">
    <name type="scientific">Thiopseudomonas acetoxidans</name>
    <dbReference type="NCBI Taxonomy" id="3041622"/>
    <lineage>
        <taxon>Bacteria</taxon>
        <taxon>Pseudomonadati</taxon>
        <taxon>Pseudomonadota</taxon>
        <taxon>Gammaproteobacteria</taxon>
        <taxon>Pseudomonadales</taxon>
        <taxon>Pseudomonadaceae</taxon>
        <taxon>Thiopseudomonas</taxon>
    </lineage>
</organism>
<comment type="subcellular location">
    <subcellularLocation>
        <location evidence="1">Membrane</location>
        <topology evidence="1">Multi-pass membrane protein</topology>
    </subcellularLocation>
</comment>